<comment type="caution">
    <text evidence="2">The sequence shown here is derived from an EMBL/GenBank/DDBJ whole genome shotgun (WGS) entry which is preliminary data.</text>
</comment>
<keyword evidence="3" id="KW-1185">Reference proteome</keyword>
<feature type="domain" description="CHAT" evidence="1">
    <location>
        <begin position="864"/>
        <end position="1132"/>
    </location>
</feature>
<dbReference type="AlphaFoldDB" id="A0A8H6HRJ2"/>
<dbReference type="InterPro" id="IPR011990">
    <property type="entry name" value="TPR-like_helical_dom_sf"/>
</dbReference>
<dbReference type="OrthoDB" id="2898497at2759"/>
<protein>
    <submittedName>
        <fullName evidence="2">CHAT domain-containing protein</fullName>
    </submittedName>
</protein>
<proteinExistence type="predicted"/>
<dbReference type="PANTHER" id="PTHR19959">
    <property type="entry name" value="KINESIN LIGHT CHAIN"/>
    <property type="match status" value="1"/>
</dbReference>
<accession>A0A8H6HRJ2</accession>
<dbReference type="Proteomes" id="UP000521943">
    <property type="component" value="Unassembled WGS sequence"/>
</dbReference>
<evidence type="ECO:0000313" key="2">
    <source>
        <dbReference type="EMBL" id="KAF6751873.1"/>
    </source>
</evidence>
<dbReference type="EMBL" id="JACGCI010000047">
    <property type="protein sequence ID" value="KAF6751873.1"/>
    <property type="molecule type" value="Genomic_DNA"/>
</dbReference>
<evidence type="ECO:0000313" key="3">
    <source>
        <dbReference type="Proteomes" id="UP000521943"/>
    </source>
</evidence>
<dbReference type="PANTHER" id="PTHR19959:SF119">
    <property type="entry name" value="FUNGAL LIPASE-LIKE DOMAIN-CONTAINING PROTEIN"/>
    <property type="match status" value="1"/>
</dbReference>
<dbReference type="InterPro" id="IPR024983">
    <property type="entry name" value="CHAT_dom"/>
</dbReference>
<dbReference type="Pfam" id="PF12770">
    <property type="entry name" value="CHAT"/>
    <property type="match status" value="1"/>
</dbReference>
<sequence length="1177" mass="129994">MVRLTPEELSRLEEQAWASLERFHVSRNVLDIDEAISAQKQVIASSPVGIPSLGVRIKALGDSYGLRFEKSARILDACAALSCMRKACRLGAAVDNDLAKALWDAGVALVQRFGRENRVSDLDKSVSVLQESVDITPFGDPSLSIRLNALGIAFKRRFQRHGRYPDLQSSVTAHRRVYELQPCSPAYMNNLADVLSVQAQQTDMMSDLVESIDLLRLAVETASPNDQHLSQYLLNLGGNLKLRFELTENKASIDESINILKRAAEVTKEGDLDQPANLMTLGAAYSQRYERYMDPTDIHAGISYMELGLALTSPKDRMLPMRLNHYGKALNLRYQLSGDISDLHEMVVLRRKAVTLTSEDDPSIAGLLDELAVSLGEKHARTKDLDDLDESIDASRRAIRVSREDHPRLQAFWKNLATSLETRYHITKSDNDLTEALSIFRSAIEDASSTGSISSTHLSDLASALCARYQQTGVLAALHESIRLYEQAEQRISVNSPLLNTLLYNYSNTLRLRFDELHMIEDLNTAISLLRQVISSTSEQSPDLVDFRGHLAQAYFQRFQESGDFDDLQTSAGMYKNAAYSPAGPPSIRVKYAGAWAEVLDILDSPQSLEAYGLTIDLVSLVAGLEQSLTQRHSSLESTNHVVTKASAAAIDRGEVEVALEWLEQGRCLVWKQLHDLRMPIDHLKSAHPDLAQQVLSLSQVIEAASSKHSVSGERMLENRTFVESEEIKQVKMVREWDEVLARVRELEGFENFLRRSPISDTLSHLPVDGPTIVLTSTKRRTDAIILAPSPSSGATPRLFRLSEFDVYQADMLYNKYRRCLEGAELVNRGAWGEKWSDVQNADGSVRAVRKIRKTTTQEDTLQSVLEELWERVLKPIVQHLGLSPSTDPSERTRIYWCPTGPFTMLPIHAAGIYGPNRVGTGEALMEYAISSITPTLAALSDRVKPSLAVKVSNSRESVLLISQPETPGQVKIPGVTSEVAAIRDVLSHLGAVQSLDGDEGTTDRVKSLMSLSSIVHLACHAEQNTEDPLQSGFYLHNGMLSLSTLIQRRPASESNSNKSNAGTPISFTLAFLSACQTGTGKQTLSEEAAHIAAGMLAAGYKGVVGTMWSIPDAYAPMLAKEFYKRLVEPGGGGIVARIDTSRSAYALHCATEELRRYLGDSEGALLAWVPYVYFGL</sequence>
<reference evidence="2 3" key="1">
    <citation type="submission" date="2020-07" db="EMBL/GenBank/DDBJ databases">
        <title>Comparative genomics of pyrophilous fungi reveals a link between fire events and developmental genes.</title>
        <authorList>
            <consortium name="DOE Joint Genome Institute"/>
            <person name="Steindorff A.S."/>
            <person name="Carver A."/>
            <person name="Calhoun S."/>
            <person name="Stillman K."/>
            <person name="Liu H."/>
            <person name="Lipzen A."/>
            <person name="Pangilinan J."/>
            <person name="Labutti K."/>
            <person name="Bruns T.D."/>
            <person name="Grigoriev I.V."/>
        </authorList>
    </citation>
    <scope>NUCLEOTIDE SEQUENCE [LARGE SCALE GENOMIC DNA]</scope>
    <source>
        <strain evidence="2 3">CBS 144469</strain>
    </source>
</reference>
<evidence type="ECO:0000259" key="1">
    <source>
        <dbReference type="Pfam" id="PF12770"/>
    </source>
</evidence>
<name>A0A8H6HRJ2_9AGAR</name>
<dbReference type="SUPFAM" id="SSF48452">
    <property type="entry name" value="TPR-like"/>
    <property type="match status" value="1"/>
</dbReference>
<gene>
    <name evidence="2" type="ORF">DFP72DRAFT_467522</name>
</gene>
<dbReference type="Gene3D" id="1.25.40.10">
    <property type="entry name" value="Tetratricopeptide repeat domain"/>
    <property type="match status" value="2"/>
</dbReference>
<organism evidence="2 3">
    <name type="scientific">Ephemerocybe angulata</name>
    <dbReference type="NCBI Taxonomy" id="980116"/>
    <lineage>
        <taxon>Eukaryota</taxon>
        <taxon>Fungi</taxon>
        <taxon>Dikarya</taxon>
        <taxon>Basidiomycota</taxon>
        <taxon>Agaricomycotina</taxon>
        <taxon>Agaricomycetes</taxon>
        <taxon>Agaricomycetidae</taxon>
        <taxon>Agaricales</taxon>
        <taxon>Agaricineae</taxon>
        <taxon>Psathyrellaceae</taxon>
        <taxon>Ephemerocybe</taxon>
    </lineage>
</organism>